<evidence type="ECO:0000256" key="1">
    <source>
        <dbReference type="SAM" id="MobiDB-lite"/>
    </source>
</evidence>
<protein>
    <submittedName>
        <fullName evidence="2">Uncharacterized protein</fullName>
    </submittedName>
</protein>
<evidence type="ECO:0000313" key="2">
    <source>
        <dbReference type="EMBL" id="RPD58765.1"/>
    </source>
</evidence>
<name>A0A5C2S4X3_9APHY</name>
<keyword evidence="3" id="KW-1185">Reference proteome</keyword>
<feature type="compositionally biased region" description="Polar residues" evidence="1">
    <location>
        <begin position="67"/>
        <end position="78"/>
    </location>
</feature>
<accession>A0A5C2S4X3</accession>
<reference evidence="2" key="1">
    <citation type="journal article" date="2018" name="Genome Biol. Evol.">
        <title>Genomics and development of Lentinus tigrinus, a white-rot wood-decaying mushroom with dimorphic fruiting bodies.</title>
        <authorList>
            <person name="Wu B."/>
            <person name="Xu Z."/>
            <person name="Knudson A."/>
            <person name="Carlson A."/>
            <person name="Chen N."/>
            <person name="Kovaka S."/>
            <person name="LaButti K."/>
            <person name="Lipzen A."/>
            <person name="Pennachio C."/>
            <person name="Riley R."/>
            <person name="Schakwitz W."/>
            <person name="Umezawa K."/>
            <person name="Ohm R.A."/>
            <person name="Grigoriev I.V."/>
            <person name="Nagy L.G."/>
            <person name="Gibbons J."/>
            <person name="Hibbett D."/>
        </authorList>
    </citation>
    <scope>NUCLEOTIDE SEQUENCE [LARGE SCALE GENOMIC DNA]</scope>
    <source>
        <strain evidence="2">ALCF2SS1-6</strain>
    </source>
</reference>
<dbReference type="EMBL" id="ML122273">
    <property type="protein sequence ID" value="RPD58765.1"/>
    <property type="molecule type" value="Genomic_DNA"/>
</dbReference>
<dbReference type="OrthoDB" id="5327923at2759"/>
<proteinExistence type="predicted"/>
<evidence type="ECO:0000313" key="3">
    <source>
        <dbReference type="Proteomes" id="UP000313359"/>
    </source>
</evidence>
<sequence length="392" mass="43660">MMSQPVEHTRSSTAASEGSEKQRSPCLWRVLVRRASDATGIVATPSPSILRSPSSSSISETRKQSHGGATNSEGSPHTQTKERGASEAENRQRARPQPTKAVAQDSPATPNPHLSRKDRRVVQDMLWKIARKLHQTVPRSPPTTGNNPVKLKSCLELPHFLWVWRCKSDGESGNTAPQLYLRTLPLRHGDLRVESWWQSCRYRVAHLQMSSEPAGSEGNHSATCRATFTFDEAKNSHWWHRDRTTSAIVIAKTARPPPTDSDKGADKGAKRRFLKAFLEDVQMLGNEAKIYDVFPAALMGYKEARSHAGVWSKPRTKLVDDPDSALVPKFYGYYTPYEPPATLTTGLHGLKTGKKGGQQRYKAEIRSPILLIEDCGNEIKTYGLTKRDRCVA</sequence>
<dbReference type="STRING" id="1328759.A0A5C2S4X3"/>
<gene>
    <name evidence="2" type="ORF">L227DRAFT_176409</name>
</gene>
<organism evidence="2 3">
    <name type="scientific">Lentinus tigrinus ALCF2SS1-6</name>
    <dbReference type="NCBI Taxonomy" id="1328759"/>
    <lineage>
        <taxon>Eukaryota</taxon>
        <taxon>Fungi</taxon>
        <taxon>Dikarya</taxon>
        <taxon>Basidiomycota</taxon>
        <taxon>Agaricomycotina</taxon>
        <taxon>Agaricomycetes</taxon>
        <taxon>Polyporales</taxon>
        <taxon>Polyporaceae</taxon>
        <taxon>Lentinus</taxon>
    </lineage>
</organism>
<feature type="compositionally biased region" description="Low complexity" evidence="1">
    <location>
        <begin position="45"/>
        <end position="59"/>
    </location>
</feature>
<dbReference type="Proteomes" id="UP000313359">
    <property type="component" value="Unassembled WGS sequence"/>
</dbReference>
<feature type="region of interest" description="Disordered" evidence="1">
    <location>
        <begin position="1"/>
        <end position="119"/>
    </location>
</feature>
<dbReference type="AlphaFoldDB" id="A0A5C2S4X3"/>
<feature type="compositionally biased region" description="Basic and acidic residues" evidence="1">
    <location>
        <begin position="79"/>
        <end position="92"/>
    </location>
</feature>